<feature type="region of interest" description="Disordered" evidence="8">
    <location>
        <begin position="373"/>
        <end position="467"/>
    </location>
</feature>
<dbReference type="Pfam" id="PF00271">
    <property type="entry name" value="Helicase_C"/>
    <property type="match status" value="1"/>
</dbReference>
<dbReference type="EMBL" id="JAUSTY010000015">
    <property type="protein sequence ID" value="MDQ0167377.1"/>
    <property type="molecule type" value="Genomic_DNA"/>
</dbReference>
<keyword evidence="2 7" id="KW-0378">Hydrolase</keyword>
<evidence type="ECO:0000256" key="2">
    <source>
        <dbReference type="ARBA" id="ARBA00022801"/>
    </source>
</evidence>
<feature type="short sequence motif" description="Q motif" evidence="6">
    <location>
        <begin position="6"/>
        <end position="34"/>
    </location>
</feature>
<dbReference type="EC" id="3.6.4.13" evidence="12"/>
<gene>
    <name evidence="12" type="ORF">J2S11_003302</name>
</gene>
<protein>
    <submittedName>
        <fullName evidence="12">ATP-dependent RNA helicase DeaD</fullName>
        <ecNumber evidence="12">3.6.4.13</ecNumber>
    </submittedName>
</protein>
<dbReference type="PROSITE" id="PS00039">
    <property type="entry name" value="DEAD_ATP_HELICASE"/>
    <property type="match status" value="1"/>
</dbReference>
<keyword evidence="3 7" id="KW-0347">Helicase</keyword>
<dbReference type="Proteomes" id="UP001235840">
    <property type="component" value="Unassembled WGS sequence"/>
</dbReference>
<dbReference type="PANTHER" id="PTHR47959:SF1">
    <property type="entry name" value="ATP-DEPENDENT RNA HELICASE DBPA"/>
    <property type="match status" value="1"/>
</dbReference>
<dbReference type="SMART" id="SM00487">
    <property type="entry name" value="DEXDc"/>
    <property type="match status" value="1"/>
</dbReference>
<dbReference type="PROSITE" id="PS51195">
    <property type="entry name" value="Q_MOTIF"/>
    <property type="match status" value="1"/>
</dbReference>
<dbReference type="GO" id="GO:0016787">
    <property type="term" value="F:hydrolase activity"/>
    <property type="evidence" value="ECO:0007669"/>
    <property type="project" value="UniProtKB-KW"/>
</dbReference>
<dbReference type="InterPro" id="IPR014001">
    <property type="entry name" value="Helicase_ATP-bd"/>
</dbReference>
<dbReference type="RefSeq" id="WP_307396254.1">
    <property type="nucleotide sequence ID" value="NZ_BAAADK010000002.1"/>
</dbReference>
<keyword evidence="13" id="KW-1185">Reference proteome</keyword>
<keyword evidence="4 7" id="KW-0067">ATP-binding</keyword>
<dbReference type="GO" id="GO:0003724">
    <property type="term" value="F:RNA helicase activity"/>
    <property type="evidence" value="ECO:0007669"/>
    <property type="project" value="UniProtKB-EC"/>
</dbReference>
<feature type="domain" description="DEAD-box RNA helicase Q" evidence="11">
    <location>
        <begin position="6"/>
        <end position="34"/>
    </location>
</feature>
<dbReference type="InterPro" id="IPR050079">
    <property type="entry name" value="DEAD_box_RNA_helicase"/>
</dbReference>
<dbReference type="Gene3D" id="3.40.50.300">
    <property type="entry name" value="P-loop containing nucleotide triphosphate hydrolases"/>
    <property type="match status" value="2"/>
</dbReference>
<evidence type="ECO:0000256" key="6">
    <source>
        <dbReference type="PROSITE-ProRule" id="PRU00552"/>
    </source>
</evidence>
<dbReference type="PROSITE" id="PS51192">
    <property type="entry name" value="HELICASE_ATP_BIND_1"/>
    <property type="match status" value="1"/>
</dbReference>
<reference evidence="12 13" key="1">
    <citation type="submission" date="2023-07" db="EMBL/GenBank/DDBJ databases">
        <title>Genomic Encyclopedia of Type Strains, Phase IV (KMG-IV): sequencing the most valuable type-strain genomes for metagenomic binning, comparative biology and taxonomic classification.</title>
        <authorList>
            <person name="Goeker M."/>
        </authorList>
    </citation>
    <scope>NUCLEOTIDE SEQUENCE [LARGE SCALE GENOMIC DNA]</scope>
    <source>
        <strain evidence="12 13">DSM 12751</strain>
    </source>
</reference>
<sequence>MGRNRGGFKEFGLKENILKAVDDLYFETPTPIQQETIPLALEGKDVIGQAQTGTGKTAAFVLPMLQKINTDLKDVQGLILTPTRELAIQITSDIEELAKYMDIHAVCLHGGRDIQAQMNKLAGKVHIVVGTPGRVLDHLHRETIHFGRTRVLVLDEADKMLEMGFQEDVETIIATTPRKKQTLLFSATMPDRVKQLAHRFMHQPPHIRIGLKQLTSEKIKQVYYVVNQSDKTEELVKLVQNLSPYLCIIFVNTQKKVDFITDQLLQEGLDAKALHGGLSQNKRERLMNEFRQIKFQYLVCTDIAARGLDVEGVTHVINYDLPSDAESYVHRVGRTGRAGEEGLAISFVSPRQKPMMRKIESVIKQSIEEGILSQSTKSGTKPITNVTQNRKPSVKTIAKSTEKGAQSSASSSSTKERKESSGVSNKKVKPGYKKKLAAAKQREEQKEKRKKIQKKINQQLKNNRRKG</sequence>
<dbReference type="InterPro" id="IPR014014">
    <property type="entry name" value="RNA_helicase_DEAD_Q_motif"/>
</dbReference>
<evidence type="ECO:0000256" key="1">
    <source>
        <dbReference type="ARBA" id="ARBA00022741"/>
    </source>
</evidence>
<dbReference type="SMART" id="SM00490">
    <property type="entry name" value="HELICc"/>
    <property type="match status" value="1"/>
</dbReference>
<dbReference type="InterPro" id="IPR027417">
    <property type="entry name" value="P-loop_NTPase"/>
</dbReference>
<feature type="compositionally biased region" description="Basic residues" evidence="8">
    <location>
        <begin position="426"/>
        <end position="437"/>
    </location>
</feature>
<keyword evidence="1 7" id="KW-0547">Nucleotide-binding</keyword>
<name>A0ABT9W2A3_9BACI</name>
<dbReference type="InterPro" id="IPR044742">
    <property type="entry name" value="DEAD/DEAH_RhlB"/>
</dbReference>
<dbReference type="CDD" id="cd00268">
    <property type="entry name" value="DEADc"/>
    <property type="match status" value="1"/>
</dbReference>
<evidence type="ECO:0000256" key="4">
    <source>
        <dbReference type="ARBA" id="ARBA00022840"/>
    </source>
</evidence>
<organism evidence="12 13">
    <name type="scientific">Caldalkalibacillus horti</name>
    <dbReference type="NCBI Taxonomy" id="77523"/>
    <lineage>
        <taxon>Bacteria</taxon>
        <taxon>Bacillati</taxon>
        <taxon>Bacillota</taxon>
        <taxon>Bacilli</taxon>
        <taxon>Bacillales</taxon>
        <taxon>Bacillaceae</taxon>
        <taxon>Caldalkalibacillus</taxon>
    </lineage>
</organism>
<dbReference type="InterPro" id="IPR011545">
    <property type="entry name" value="DEAD/DEAH_box_helicase_dom"/>
</dbReference>
<evidence type="ECO:0000256" key="5">
    <source>
        <dbReference type="ARBA" id="ARBA00038437"/>
    </source>
</evidence>
<evidence type="ECO:0000259" key="11">
    <source>
        <dbReference type="PROSITE" id="PS51195"/>
    </source>
</evidence>
<evidence type="ECO:0000256" key="8">
    <source>
        <dbReference type="SAM" id="MobiDB-lite"/>
    </source>
</evidence>
<dbReference type="Pfam" id="PF00270">
    <property type="entry name" value="DEAD"/>
    <property type="match status" value="1"/>
</dbReference>
<proteinExistence type="inferred from homology"/>
<comment type="caution">
    <text evidence="12">The sequence shown here is derived from an EMBL/GenBank/DDBJ whole genome shotgun (WGS) entry which is preliminary data.</text>
</comment>
<dbReference type="SUPFAM" id="SSF52540">
    <property type="entry name" value="P-loop containing nucleoside triphosphate hydrolases"/>
    <property type="match status" value="1"/>
</dbReference>
<feature type="domain" description="Helicase ATP-binding" evidence="9">
    <location>
        <begin position="37"/>
        <end position="207"/>
    </location>
</feature>
<evidence type="ECO:0000313" key="12">
    <source>
        <dbReference type="EMBL" id="MDQ0167377.1"/>
    </source>
</evidence>
<evidence type="ECO:0000259" key="10">
    <source>
        <dbReference type="PROSITE" id="PS51194"/>
    </source>
</evidence>
<dbReference type="PANTHER" id="PTHR47959">
    <property type="entry name" value="ATP-DEPENDENT RNA HELICASE RHLE-RELATED"/>
    <property type="match status" value="1"/>
</dbReference>
<evidence type="ECO:0000313" key="13">
    <source>
        <dbReference type="Proteomes" id="UP001235840"/>
    </source>
</evidence>
<dbReference type="CDD" id="cd18787">
    <property type="entry name" value="SF2_C_DEAD"/>
    <property type="match status" value="1"/>
</dbReference>
<evidence type="ECO:0000256" key="3">
    <source>
        <dbReference type="ARBA" id="ARBA00022806"/>
    </source>
</evidence>
<accession>A0ABT9W2A3</accession>
<feature type="compositionally biased region" description="Polar residues" evidence="8">
    <location>
        <begin position="373"/>
        <end position="391"/>
    </location>
</feature>
<evidence type="ECO:0000259" key="9">
    <source>
        <dbReference type="PROSITE" id="PS51192"/>
    </source>
</evidence>
<feature type="compositionally biased region" description="Low complexity" evidence="8">
    <location>
        <begin position="403"/>
        <end position="413"/>
    </location>
</feature>
<dbReference type="PROSITE" id="PS51194">
    <property type="entry name" value="HELICASE_CTER"/>
    <property type="match status" value="1"/>
</dbReference>
<comment type="similarity">
    <text evidence="5 7">Belongs to the DEAD box helicase family.</text>
</comment>
<evidence type="ECO:0000256" key="7">
    <source>
        <dbReference type="RuleBase" id="RU000492"/>
    </source>
</evidence>
<dbReference type="InterPro" id="IPR000629">
    <property type="entry name" value="RNA-helicase_DEAD-box_CS"/>
</dbReference>
<feature type="domain" description="Helicase C-terminal" evidence="10">
    <location>
        <begin position="218"/>
        <end position="379"/>
    </location>
</feature>
<dbReference type="InterPro" id="IPR001650">
    <property type="entry name" value="Helicase_C-like"/>
</dbReference>